<feature type="signal peptide" evidence="1">
    <location>
        <begin position="1"/>
        <end position="17"/>
    </location>
</feature>
<dbReference type="OrthoDB" id="866189at2"/>
<dbReference type="EMBL" id="VLPL01000001">
    <property type="protein sequence ID" value="TSJ48206.1"/>
    <property type="molecule type" value="Genomic_DNA"/>
</dbReference>
<keyword evidence="3" id="KW-1185">Reference proteome</keyword>
<feature type="chain" id="PRO_5022166780" evidence="1">
    <location>
        <begin position="18"/>
        <end position="325"/>
    </location>
</feature>
<protein>
    <submittedName>
        <fullName evidence="2">T9SS type A sorting domain-containing protein</fullName>
    </submittedName>
</protein>
<comment type="caution">
    <text evidence="2">The sequence shown here is derived from an EMBL/GenBank/DDBJ whole genome shotgun (WGS) entry which is preliminary data.</text>
</comment>
<accession>A0A556N7Q3</accession>
<dbReference type="AlphaFoldDB" id="A0A556N7Q3"/>
<gene>
    <name evidence="2" type="ORF">FO442_03445</name>
</gene>
<evidence type="ECO:0000313" key="2">
    <source>
        <dbReference type="EMBL" id="TSJ48206.1"/>
    </source>
</evidence>
<sequence>MNKFILILVFVPGFLHAQSFHPAPGNPGTNAIGKDSSCFVSWASGGTVTRGYLNIADTTIVASGSNKASYGNLNLALGPATGSITDVLSLGDSGVATLSFDQFIMDGPGYDFAVFENGFTDDYLEMAHVEVSSDGIHFFRFPSTTEIPLTPQSSNASYTDCRMIDNLAGKFRLGYGTPFDLSDLPNDPDLNKSAVTLVRIIDVIGSISGHVTTDQYGTVINDPYPTAFESGGFDLEAIGIINGTLGLTELELLEVHAFPNPTTDQLQVTLAGRAYLNFYSPEGRLLLALEHTDSSHISLHEFAAGVYHLLVTQNGKQRHLDILKK</sequence>
<dbReference type="Proteomes" id="UP000316008">
    <property type="component" value="Unassembled WGS sequence"/>
</dbReference>
<evidence type="ECO:0000256" key="1">
    <source>
        <dbReference type="SAM" id="SignalP"/>
    </source>
</evidence>
<dbReference type="RefSeq" id="WP_144331741.1">
    <property type="nucleotide sequence ID" value="NZ_VLPL01000001.1"/>
</dbReference>
<name>A0A556N7Q3_9FLAO</name>
<keyword evidence="1" id="KW-0732">Signal</keyword>
<proteinExistence type="predicted"/>
<reference evidence="2 3" key="1">
    <citation type="submission" date="2019-07" db="EMBL/GenBank/DDBJ databases">
        <authorList>
            <person name="Huq M.A."/>
        </authorList>
    </citation>
    <scope>NUCLEOTIDE SEQUENCE [LARGE SCALE GENOMIC DNA]</scope>
    <source>
        <strain evidence="2 3">MAH-3</strain>
    </source>
</reference>
<evidence type="ECO:0000313" key="3">
    <source>
        <dbReference type="Proteomes" id="UP000316008"/>
    </source>
</evidence>
<organism evidence="2 3">
    <name type="scientific">Fluviicola chungangensis</name>
    <dbReference type="NCBI Taxonomy" id="2597671"/>
    <lineage>
        <taxon>Bacteria</taxon>
        <taxon>Pseudomonadati</taxon>
        <taxon>Bacteroidota</taxon>
        <taxon>Flavobacteriia</taxon>
        <taxon>Flavobacteriales</taxon>
        <taxon>Crocinitomicaceae</taxon>
        <taxon>Fluviicola</taxon>
    </lineage>
</organism>